<dbReference type="EMBL" id="VSSQ01070331">
    <property type="protein sequence ID" value="MPN22163.1"/>
    <property type="molecule type" value="Genomic_DNA"/>
</dbReference>
<gene>
    <name evidence="1" type="ORF">SDC9_169546</name>
</gene>
<dbReference type="AlphaFoldDB" id="A0A645GED9"/>
<organism evidence="1">
    <name type="scientific">bioreactor metagenome</name>
    <dbReference type="NCBI Taxonomy" id="1076179"/>
    <lineage>
        <taxon>unclassified sequences</taxon>
        <taxon>metagenomes</taxon>
        <taxon>ecological metagenomes</taxon>
    </lineage>
</organism>
<reference evidence="1" key="1">
    <citation type="submission" date="2019-08" db="EMBL/GenBank/DDBJ databases">
        <authorList>
            <person name="Kucharzyk K."/>
            <person name="Murdoch R.W."/>
            <person name="Higgins S."/>
            <person name="Loffler F."/>
        </authorList>
    </citation>
    <scope>NUCLEOTIDE SEQUENCE</scope>
</reference>
<accession>A0A645GED9</accession>
<proteinExistence type="predicted"/>
<protein>
    <submittedName>
        <fullName evidence="1">Uncharacterized protein</fullName>
    </submittedName>
</protein>
<evidence type="ECO:0000313" key="1">
    <source>
        <dbReference type="EMBL" id="MPN22163.1"/>
    </source>
</evidence>
<sequence length="174" mass="19647">MHELALEFGKLFDAKVQPNRRIVINEEPQSFQIPLDTKKFKAALYLAQETYYLEADHRKGEKALRGDGIFCVSLKSPDRKMFIMEKSGAVSEALGIEVYRQGFVDDETLVKHLLSTSVRKSLEGIDFKPVLGCFFSPIQLRVTAQVTTAAKSAEQVRMFLGLMEELKSSRRGEA</sequence>
<comment type="caution">
    <text evidence="1">The sequence shown here is derived from an EMBL/GenBank/DDBJ whole genome shotgun (WGS) entry which is preliminary data.</text>
</comment>
<name>A0A645GED9_9ZZZZ</name>